<organism evidence="2 3">
    <name type="scientific">Erwinia phage vB_EamM_Asesino</name>
    <dbReference type="NCBI Taxonomy" id="1883370"/>
    <lineage>
        <taxon>Viruses</taxon>
        <taxon>Duplodnaviria</taxon>
        <taxon>Heunggongvirae</taxon>
        <taxon>Uroviricota</taxon>
        <taxon>Caudoviricetes</taxon>
        <taxon>Chimalliviridae</taxon>
        <taxon>Erskinevirus</taxon>
        <taxon>Erskinevirus asesino</taxon>
    </lineage>
</organism>
<feature type="region of interest" description="Disordered" evidence="1">
    <location>
        <begin position="1"/>
        <end position="24"/>
    </location>
</feature>
<dbReference type="EMBL" id="KX397364">
    <property type="protein sequence ID" value="ANZ48257.1"/>
    <property type="molecule type" value="Genomic_DNA"/>
</dbReference>
<dbReference type="RefSeq" id="YP_009290862.1">
    <property type="nucleotide sequence ID" value="NC_031107.2"/>
</dbReference>
<dbReference type="KEGG" id="vg:29057194"/>
<accession>A0A1B2IAG3</accession>
<gene>
    <name evidence="2" type="ORF">ASESINO_244</name>
</gene>
<proteinExistence type="predicted"/>
<evidence type="ECO:0000313" key="2">
    <source>
        <dbReference type="EMBL" id="ANZ48257.1"/>
    </source>
</evidence>
<reference evidence="2" key="1">
    <citation type="submission" date="2016-06" db="EMBL/GenBank/DDBJ databases">
        <authorList>
            <person name="Berg J.A."/>
            <person name="Hyde J.R."/>
            <person name="Breakwell D.P."/>
            <person name="Hope S."/>
            <person name="Grose J.H."/>
        </authorList>
    </citation>
    <scope>NUCLEOTIDE SEQUENCE [LARGE SCALE GENOMIC DNA]</scope>
</reference>
<keyword evidence="3" id="KW-1185">Reference proteome</keyword>
<dbReference type="GeneID" id="29057194"/>
<feature type="compositionally biased region" description="Basic and acidic residues" evidence="1">
    <location>
        <begin position="1"/>
        <end position="17"/>
    </location>
</feature>
<name>A0A1B2IAG3_9CAUD</name>
<dbReference type="Proteomes" id="UP000202181">
    <property type="component" value="Segment"/>
</dbReference>
<evidence type="ECO:0000313" key="3">
    <source>
        <dbReference type="Proteomes" id="UP000202181"/>
    </source>
</evidence>
<dbReference type="OrthoDB" id="11498at10239"/>
<sequence>MDDKNSVIKEQIHHGSPQDDPAGKPLQEAYWKLWKQQQYSRAQWTALLGEYVRNPNYATKSKATDKDRVQRLTTALTGGNSRNIKVDLTWRRFIEGLVVMKVDVLTVTVITVKGNFGDEREVKTSTRPKEDLLKTLRGEDRETPRMSATEELNILFTNPRATAGQMEHILGRLLWLIFAEYRIDSEFWQRLSTNYVNNPANCPAIASRRNDMRHNMQQNMRMRKKLSWKRFLMVLKAIDVRKLECSFTFTKENSNFVYESTVVIDLTKLNFWRP</sequence>
<evidence type="ECO:0000256" key="1">
    <source>
        <dbReference type="SAM" id="MobiDB-lite"/>
    </source>
</evidence>
<protein>
    <submittedName>
        <fullName evidence="2">Uncharacterized protein</fullName>
    </submittedName>
</protein>